<feature type="transmembrane region" description="Helical" evidence="8">
    <location>
        <begin position="272"/>
        <end position="293"/>
    </location>
</feature>
<feature type="transmembrane region" description="Helical" evidence="8">
    <location>
        <begin position="168"/>
        <end position="189"/>
    </location>
</feature>
<dbReference type="NCBIfam" id="TIGR00751">
    <property type="entry name" value="menA"/>
    <property type="match status" value="1"/>
</dbReference>
<comment type="subcellular location">
    <subcellularLocation>
        <location evidence="1">Membrane</location>
        <topology evidence="1">Multi-pass membrane protein</topology>
    </subcellularLocation>
</comment>
<feature type="transmembrane region" description="Helical" evidence="8">
    <location>
        <begin position="116"/>
        <end position="132"/>
    </location>
</feature>
<evidence type="ECO:0000256" key="6">
    <source>
        <dbReference type="ARBA" id="ARBA00022989"/>
    </source>
</evidence>
<dbReference type="CDD" id="cd13962">
    <property type="entry name" value="PT_UbiA_UBIAD1"/>
    <property type="match status" value="1"/>
</dbReference>
<feature type="transmembrane region" description="Helical" evidence="8">
    <location>
        <begin position="89"/>
        <end position="110"/>
    </location>
</feature>
<dbReference type="GO" id="GO:0016020">
    <property type="term" value="C:membrane"/>
    <property type="evidence" value="ECO:0007669"/>
    <property type="project" value="UniProtKB-SubCell"/>
</dbReference>
<keyword evidence="7 8" id="KW-0472">Membrane</keyword>
<protein>
    <recommendedName>
        <fullName evidence="10">1,4-dihydroxy-2-naphthoate octaprenyltransferase</fullName>
    </recommendedName>
</protein>
<evidence type="ECO:0000256" key="8">
    <source>
        <dbReference type="SAM" id="Phobius"/>
    </source>
</evidence>
<evidence type="ECO:0000256" key="2">
    <source>
        <dbReference type="ARBA" id="ARBA00004863"/>
    </source>
</evidence>
<evidence type="ECO:0000256" key="4">
    <source>
        <dbReference type="ARBA" id="ARBA00022679"/>
    </source>
</evidence>
<comment type="pathway">
    <text evidence="2">Quinol/quinone metabolism; menaquinone biosynthesis.</text>
</comment>
<feature type="transmembrane region" description="Helical" evidence="8">
    <location>
        <begin position="144"/>
        <end position="162"/>
    </location>
</feature>
<keyword evidence="4" id="KW-0808">Transferase</keyword>
<feature type="transmembrane region" description="Helical" evidence="8">
    <location>
        <begin position="33"/>
        <end position="52"/>
    </location>
</feature>
<feature type="transmembrane region" description="Helical" evidence="8">
    <location>
        <begin position="219"/>
        <end position="252"/>
    </location>
</feature>
<sequence>MIIMRLPFLTATIVPILLGAAVASSSGFTVSWGWLGLTILGGCLLHIGTNTANDYFDHTSGTDEANYNYMVPFSGGSRSIQMGLISAKGMLIVSLLSFLSSALVGIPLIIRAGNMILWLGIIGAVSGFFYTAPPFRFASRRGMGEFLIGVNFGPLMVVGSTLVQTGQILPEALLAGIPIGFLVAAIVYVNEFPDHDGDKATGKNTLIVVFGPEKARLGYVLLVGCAFTSIIAMVASGIFPLLSLIAMPAAWFGIKAIQTLYKYYNDRLLQPANAGTINMHFTTGLLFCVGIWLG</sequence>
<reference evidence="9" key="1">
    <citation type="submission" date="2018-05" db="EMBL/GenBank/DDBJ databases">
        <authorList>
            <person name="Lanie J.A."/>
            <person name="Ng W.-L."/>
            <person name="Kazmierczak K.M."/>
            <person name="Andrzejewski T.M."/>
            <person name="Davidsen T.M."/>
            <person name="Wayne K.J."/>
            <person name="Tettelin H."/>
            <person name="Glass J.I."/>
            <person name="Rusch D."/>
            <person name="Podicherti R."/>
            <person name="Tsui H.-C.T."/>
            <person name="Winkler M.E."/>
        </authorList>
    </citation>
    <scope>NUCLEOTIDE SEQUENCE</scope>
</reference>
<organism evidence="9">
    <name type="scientific">marine metagenome</name>
    <dbReference type="NCBI Taxonomy" id="408172"/>
    <lineage>
        <taxon>unclassified sequences</taxon>
        <taxon>metagenomes</taxon>
        <taxon>ecological metagenomes</taxon>
    </lineage>
</organism>
<keyword evidence="6 8" id="KW-1133">Transmembrane helix</keyword>
<keyword evidence="5 8" id="KW-0812">Transmembrane</keyword>
<dbReference type="AlphaFoldDB" id="A0A381WIE8"/>
<evidence type="ECO:0000256" key="1">
    <source>
        <dbReference type="ARBA" id="ARBA00004141"/>
    </source>
</evidence>
<proteinExistence type="predicted"/>
<gene>
    <name evidence="9" type="ORF">METZ01_LOCUS104557</name>
</gene>
<dbReference type="InterPro" id="IPR044878">
    <property type="entry name" value="UbiA_sf"/>
</dbReference>
<dbReference type="GO" id="GO:0004659">
    <property type="term" value="F:prenyltransferase activity"/>
    <property type="evidence" value="ECO:0007669"/>
    <property type="project" value="InterPro"/>
</dbReference>
<dbReference type="UniPathway" id="UPA00079"/>
<dbReference type="Gene3D" id="1.10.357.140">
    <property type="entry name" value="UbiA prenyltransferase"/>
    <property type="match status" value="1"/>
</dbReference>
<evidence type="ECO:0000313" key="9">
    <source>
        <dbReference type="EMBL" id="SVA51703.1"/>
    </source>
</evidence>
<dbReference type="Pfam" id="PF01040">
    <property type="entry name" value="UbiA"/>
    <property type="match status" value="1"/>
</dbReference>
<dbReference type="GO" id="GO:0042371">
    <property type="term" value="P:vitamin K biosynthetic process"/>
    <property type="evidence" value="ECO:0007669"/>
    <property type="project" value="TreeGrafter"/>
</dbReference>
<dbReference type="EMBL" id="UINC01011761">
    <property type="protein sequence ID" value="SVA51703.1"/>
    <property type="molecule type" value="Genomic_DNA"/>
</dbReference>
<dbReference type="InterPro" id="IPR026046">
    <property type="entry name" value="UBIAD1"/>
</dbReference>
<evidence type="ECO:0000256" key="3">
    <source>
        <dbReference type="ARBA" id="ARBA00022428"/>
    </source>
</evidence>
<accession>A0A381WIE8</accession>
<dbReference type="PIRSF" id="PIRSF005355">
    <property type="entry name" value="UBIAD1"/>
    <property type="match status" value="1"/>
</dbReference>
<dbReference type="PANTHER" id="PTHR13929">
    <property type="entry name" value="1,4-DIHYDROXY-2-NAPHTHOATE OCTAPRENYLTRANSFERASE"/>
    <property type="match status" value="1"/>
</dbReference>
<evidence type="ECO:0000256" key="5">
    <source>
        <dbReference type="ARBA" id="ARBA00022692"/>
    </source>
</evidence>
<keyword evidence="3" id="KW-0474">Menaquinone biosynthesis</keyword>
<dbReference type="GO" id="GO:0009234">
    <property type="term" value="P:menaquinone biosynthetic process"/>
    <property type="evidence" value="ECO:0007669"/>
    <property type="project" value="UniProtKB-UniPathway"/>
</dbReference>
<evidence type="ECO:0000256" key="7">
    <source>
        <dbReference type="ARBA" id="ARBA00023136"/>
    </source>
</evidence>
<dbReference type="InterPro" id="IPR000537">
    <property type="entry name" value="UbiA_prenyltransferase"/>
</dbReference>
<name>A0A381WIE8_9ZZZZ</name>
<dbReference type="PANTHER" id="PTHR13929:SF0">
    <property type="entry name" value="UBIA PRENYLTRANSFERASE DOMAIN-CONTAINING PROTEIN 1"/>
    <property type="match status" value="1"/>
</dbReference>
<evidence type="ECO:0008006" key="10">
    <source>
        <dbReference type="Google" id="ProtNLM"/>
    </source>
</evidence>